<accession>A0ABY7HR79</accession>
<gene>
    <name evidence="1" type="ORF">O1V66_01765</name>
</gene>
<dbReference type="EMBL" id="CP114058">
    <property type="protein sequence ID" value="WAT01532.1"/>
    <property type="molecule type" value="Genomic_DNA"/>
</dbReference>
<organism evidence="1 2">
    <name type="scientific">Rouxiella chamberiensis</name>
    <dbReference type="NCBI Taxonomy" id="1513468"/>
    <lineage>
        <taxon>Bacteria</taxon>
        <taxon>Pseudomonadati</taxon>
        <taxon>Pseudomonadota</taxon>
        <taxon>Gammaproteobacteria</taxon>
        <taxon>Enterobacterales</taxon>
        <taxon>Yersiniaceae</taxon>
        <taxon>Rouxiella</taxon>
    </lineage>
</organism>
<evidence type="ECO:0000313" key="1">
    <source>
        <dbReference type="EMBL" id="WAT01532.1"/>
    </source>
</evidence>
<reference evidence="1" key="1">
    <citation type="submission" date="2022-12" db="EMBL/GenBank/DDBJ databases">
        <title>Complete genome sequence of an Australian strain of Rouxiella badensis DAR84756 and resolution of the R. badensis DSM100043 and R. chamberiensis DSM28324 genomes.</title>
        <authorList>
            <person name="Paul S."/>
            <person name="Anderson P.J."/>
            <person name="Maynard G."/>
            <person name="Dyall-Smith M."/>
            <person name="Kudinha T."/>
        </authorList>
    </citation>
    <scope>NUCLEOTIDE SEQUENCE</scope>
    <source>
        <strain evidence="1">DSM 28324</strain>
    </source>
</reference>
<dbReference type="Proteomes" id="UP001164712">
    <property type="component" value="Chromosome"/>
</dbReference>
<protein>
    <submittedName>
        <fullName evidence="1">DNA polymerase V</fullName>
    </submittedName>
</protein>
<keyword evidence="2" id="KW-1185">Reference proteome</keyword>
<sequence>MPRYSDKVGAFIAAEQVHPGGRRTVKTQDFVKELEKVNWHFSLSEANEWIRLYVTGYRDISTQEGEDKTYQCYNPYGGF</sequence>
<evidence type="ECO:0000313" key="2">
    <source>
        <dbReference type="Proteomes" id="UP001164712"/>
    </source>
</evidence>
<name>A0ABY7HR79_9GAMM</name>
<proteinExistence type="predicted"/>
<dbReference type="RefSeq" id="WP_045047442.1">
    <property type="nucleotide sequence ID" value="NZ_CP114058.1"/>
</dbReference>